<dbReference type="EMBL" id="CP061172">
    <property type="protein sequence ID" value="QNR65406.1"/>
    <property type="molecule type" value="Genomic_DNA"/>
</dbReference>
<organism evidence="1 2">
    <name type="scientific">Paenibacillus peoriae</name>
    <dbReference type="NCBI Taxonomy" id="59893"/>
    <lineage>
        <taxon>Bacteria</taxon>
        <taxon>Bacillati</taxon>
        <taxon>Bacillota</taxon>
        <taxon>Bacilli</taxon>
        <taxon>Bacillales</taxon>
        <taxon>Paenibacillaceae</taxon>
        <taxon>Paenibacillus</taxon>
    </lineage>
</organism>
<accession>A0A7H0Y2U8</accession>
<dbReference type="AlphaFoldDB" id="A0A7H0Y2U8"/>
<proteinExistence type="predicted"/>
<evidence type="ECO:0000313" key="2">
    <source>
        <dbReference type="Proteomes" id="UP000516384"/>
    </source>
</evidence>
<dbReference type="RefSeq" id="WP_190297306.1">
    <property type="nucleotide sequence ID" value="NZ_CP061172.1"/>
</dbReference>
<gene>
    <name evidence="1" type="ORF">IAQ67_16050</name>
</gene>
<dbReference type="Proteomes" id="UP000516384">
    <property type="component" value="Chromosome"/>
</dbReference>
<evidence type="ECO:0000313" key="1">
    <source>
        <dbReference type="EMBL" id="QNR65406.1"/>
    </source>
</evidence>
<protein>
    <submittedName>
        <fullName evidence="1">Uncharacterized protein</fullName>
    </submittedName>
</protein>
<name>A0A7H0Y2U8_9BACL</name>
<reference evidence="1 2" key="1">
    <citation type="submission" date="2020-09" db="EMBL/GenBank/DDBJ databases">
        <title>Characterization of Paenibacillus peoriae strain ZF390 with broad-spectrum antimicrobial activity as a potential biocontrol agent.</title>
        <authorList>
            <person name="Li L."/>
            <person name="Zhao Y."/>
            <person name="Li B."/>
            <person name="Xie X."/>
        </authorList>
    </citation>
    <scope>NUCLEOTIDE SEQUENCE [LARGE SCALE GENOMIC DNA]</scope>
    <source>
        <strain evidence="1 2">ZF390</strain>
    </source>
</reference>
<sequence length="190" mass="22387">MAERLLKCPICGQYGRKVDMVRETDKRHYHKEYCHGKFKKDKEATMIENQQWDDLYQYIIKLHDIVVLPKGNITRLKDLRAGFDTKAGKKERKWRSGPDYGLILDAYKLAESSIKWCITNKLKEANDTRAINYGISIMIDKLNEAFARRKAKLRQQEYAEINKNNDTYEIEEITYKPKTSQTNNNIADFL</sequence>